<dbReference type="EMBL" id="GBRH01234130">
    <property type="protein sequence ID" value="JAD63765.1"/>
    <property type="molecule type" value="Transcribed_RNA"/>
</dbReference>
<reference evidence="2" key="2">
    <citation type="journal article" date="2015" name="Data Brief">
        <title>Shoot transcriptome of the giant reed, Arundo donax.</title>
        <authorList>
            <person name="Barrero R.A."/>
            <person name="Guerrero F.D."/>
            <person name="Moolhuijzen P."/>
            <person name="Goolsby J.A."/>
            <person name="Tidwell J."/>
            <person name="Bellgard S.E."/>
            <person name="Bellgard M.I."/>
        </authorList>
    </citation>
    <scope>NUCLEOTIDE SEQUENCE</scope>
    <source>
        <tissue evidence="2">Shoot tissue taken approximately 20 cm above the soil surface</tissue>
    </source>
</reference>
<evidence type="ECO:0000256" key="1">
    <source>
        <dbReference type="SAM" id="MobiDB-lite"/>
    </source>
</evidence>
<organism evidence="2">
    <name type="scientific">Arundo donax</name>
    <name type="common">Giant reed</name>
    <name type="synonym">Donax arundinaceus</name>
    <dbReference type="NCBI Taxonomy" id="35708"/>
    <lineage>
        <taxon>Eukaryota</taxon>
        <taxon>Viridiplantae</taxon>
        <taxon>Streptophyta</taxon>
        <taxon>Embryophyta</taxon>
        <taxon>Tracheophyta</taxon>
        <taxon>Spermatophyta</taxon>
        <taxon>Magnoliopsida</taxon>
        <taxon>Liliopsida</taxon>
        <taxon>Poales</taxon>
        <taxon>Poaceae</taxon>
        <taxon>PACMAD clade</taxon>
        <taxon>Arundinoideae</taxon>
        <taxon>Arundineae</taxon>
        <taxon>Arundo</taxon>
    </lineage>
</organism>
<sequence>MPCQPHQASHISDQIEDVDITVPVKNT</sequence>
<feature type="compositionally biased region" description="Polar residues" evidence="1">
    <location>
        <begin position="1"/>
        <end position="12"/>
    </location>
</feature>
<dbReference type="AlphaFoldDB" id="A0A0A9BRK0"/>
<evidence type="ECO:0000313" key="2">
    <source>
        <dbReference type="EMBL" id="JAD63765.1"/>
    </source>
</evidence>
<feature type="region of interest" description="Disordered" evidence="1">
    <location>
        <begin position="1"/>
        <end position="27"/>
    </location>
</feature>
<name>A0A0A9BRK0_ARUDO</name>
<reference evidence="2" key="1">
    <citation type="submission" date="2014-09" db="EMBL/GenBank/DDBJ databases">
        <authorList>
            <person name="Magalhaes I.L.F."/>
            <person name="Oliveira U."/>
            <person name="Santos F.R."/>
            <person name="Vidigal T.H.D.A."/>
            <person name="Brescovit A.D."/>
            <person name="Santos A.J."/>
        </authorList>
    </citation>
    <scope>NUCLEOTIDE SEQUENCE</scope>
    <source>
        <tissue evidence="2">Shoot tissue taken approximately 20 cm above the soil surface</tissue>
    </source>
</reference>
<protein>
    <submittedName>
        <fullName evidence="2">Uncharacterized protein</fullName>
    </submittedName>
</protein>
<proteinExistence type="predicted"/>
<accession>A0A0A9BRK0</accession>